<keyword evidence="7" id="KW-0539">Nucleus</keyword>
<protein>
    <submittedName>
        <fullName evidence="11">Zinc finger protein 26</fullName>
    </submittedName>
</protein>
<evidence type="ECO:0000259" key="10">
    <source>
        <dbReference type="PROSITE" id="PS50157"/>
    </source>
</evidence>
<evidence type="ECO:0000256" key="8">
    <source>
        <dbReference type="PROSITE-ProRule" id="PRU00042"/>
    </source>
</evidence>
<evidence type="ECO:0000256" key="1">
    <source>
        <dbReference type="ARBA" id="ARBA00004123"/>
    </source>
</evidence>
<feature type="region of interest" description="Disordered" evidence="9">
    <location>
        <begin position="741"/>
        <end position="766"/>
    </location>
</feature>
<dbReference type="InterPro" id="IPR036236">
    <property type="entry name" value="Znf_C2H2_sf"/>
</dbReference>
<feature type="domain" description="C2H2-type" evidence="10">
    <location>
        <begin position="684"/>
        <end position="712"/>
    </location>
</feature>
<dbReference type="GO" id="GO:0005634">
    <property type="term" value="C:nucleus"/>
    <property type="evidence" value="ECO:0007669"/>
    <property type="project" value="UniProtKB-SubCell"/>
</dbReference>
<feature type="domain" description="C2H2-type" evidence="10">
    <location>
        <begin position="713"/>
        <end position="735"/>
    </location>
</feature>
<dbReference type="PROSITE" id="PS50157">
    <property type="entry name" value="ZINC_FINGER_C2H2_2"/>
    <property type="match status" value="12"/>
</dbReference>
<evidence type="ECO:0000256" key="4">
    <source>
        <dbReference type="ARBA" id="ARBA00022771"/>
    </source>
</evidence>
<reference evidence="11 12" key="1">
    <citation type="submission" date="2015-12" db="EMBL/GenBank/DDBJ databases">
        <title>The genome of Folsomia candida.</title>
        <authorList>
            <person name="Faddeeva A."/>
            <person name="Derks M.F."/>
            <person name="Anvar Y."/>
            <person name="Smit S."/>
            <person name="Van Straalen N."/>
            <person name="Roelofs D."/>
        </authorList>
    </citation>
    <scope>NUCLEOTIDE SEQUENCE [LARGE SCALE GENOMIC DNA]</scope>
    <source>
        <strain evidence="11 12">VU population</strain>
        <tissue evidence="11">Whole body</tissue>
    </source>
</reference>
<feature type="domain" description="C2H2-type" evidence="10">
    <location>
        <begin position="425"/>
        <end position="452"/>
    </location>
</feature>
<organism evidence="11 12">
    <name type="scientific">Folsomia candida</name>
    <name type="common">Springtail</name>
    <dbReference type="NCBI Taxonomy" id="158441"/>
    <lineage>
        <taxon>Eukaryota</taxon>
        <taxon>Metazoa</taxon>
        <taxon>Ecdysozoa</taxon>
        <taxon>Arthropoda</taxon>
        <taxon>Hexapoda</taxon>
        <taxon>Collembola</taxon>
        <taxon>Entomobryomorpha</taxon>
        <taxon>Isotomoidea</taxon>
        <taxon>Isotomidae</taxon>
        <taxon>Proisotominae</taxon>
        <taxon>Folsomia</taxon>
    </lineage>
</organism>
<feature type="domain" description="C2H2-type" evidence="10">
    <location>
        <begin position="539"/>
        <end position="566"/>
    </location>
</feature>
<evidence type="ECO:0000256" key="7">
    <source>
        <dbReference type="ARBA" id="ARBA00023242"/>
    </source>
</evidence>
<proteinExistence type="predicted"/>
<keyword evidence="4 8" id="KW-0863">Zinc-finger</keyword>
<accession>A0A226EQX1</accession>
<dbReference type="Proteomes" id="UP000198287">
    <property type="component" value="Unassembled WGS sequence"/>
</dbReference>
<dbReference type="FunFam" id="3.30.160.60:FF:002343">
    <property type="entry name" value="Zinc finger protein 33A"/>
    <property type="match status" value="1"/>
</dbReference>
<dbReference type="GO" id="GO:0008270">
    <property type="term" value="F:zinc ion binding"/>
    <property type="evidence" value="ECO:0007669"/>
    <property type="project" value="UniProtKB-KW"/>
</dbReference>
<keyword evidence="3" id="KW-0677">Repeat</keyword>
<feature type="region of interest" description="Disordered" evidence="9">
    <location>
        <begin position="241"/>
        <end position="322"/>
    </location>
</feature>
<feature type="domain" description="C2H2-type" evidence="10">
    <location>
        <begin position="395"/>
        <end position="423"/>
    </location>
</feature>
<dbReference type="PANTHER" id="PTHR24404:SF114">
    <property type="entry name" value="KLUMPFUSS, ISOFORM B-RELATED"/>
    <property type="match status" value="1"/>
</dbReference>
<dbReference type="Gene3D" id="3.30.160.60">
    <property type="entry name" value="Classic Zinc Finger"/>
    <property type="match status" value="11"/>
</dbReference>
<feature type="domain" description="C2H2-type" evidence="10">
    <location>
        <begin position="509"/>
        <end position="537"/>
    </location>
</feature>
<dbReference type="SUPFAM" id="SSF57667">
    <property type="entry name" value="beta-beta-alpha zinc fingers"/>
    <property type="match status" value="7"/>
</dbReference>
<dbReference type="PROSITE" id="PS00028">
    <property type="entry name" value="ZINC_FINGER_C2H2_1"/>
    <property type="match status" value="12"/>
</dbReference>
<dbReference type="OrthoDB" id="427030at2759"/>
<keyword evidence="6" id="KW-0238">DNA-binding</keyword>
<feature type="compositionally biased region" description="Basic residues" evidence="9">
    <location>
        <begin position="282"/>
        <end position="294"/>
    </location>
</feature>
<dbReference type="FunFam" id="3.30.160.60:FF:000446">
    <property type="entry name" value="Zinc finger protein"/>
    <property type="match status" value="2"/>
</dbReference>
<gene>
    <name evidence="11" type="ORF">Fcan01_05439</name>
</gene>
<sequence length="766" mass="89295">MGNTRPVEKIVFSRFQSEIFRCLLNIIFGLSSKDKPAPMTLKMANNYLLNRDGLCVLCLREVQQIPNTQMQKITTLCEFVQHQKFKTSTAYQKIIEQHDVDQGLTCQECLVLINETEDIYHKILQLQELLRSKVVLIRIRILDSDEQKLKLQNKNDSTDELEKVLRIQKSLLRLSDEDDGFSNVQIKVKAETTEEDQFIMNGSCSPSAFLLHPDKVNNKEDVEDDRDSEYYYEFVTPQEKRESARLATRRRQRRLNESDNQGTTPKKRGRRKLNNLSSITKHSSRKKQVTKKYPIKLASEQAEASISTSEEIDTEPKNEESKEMRLVDADLEYNNDLKLNETKSARRRRHLSKNLLNSHVNKFHKFDCKICDMRFATKSAKSTHDKDEHKIVASFQCTMCKRKFFRIGSLQSHMVVKHETDEKNHVCDKCDKRFTLEVNLERHLKLHKFETEKTLVCEVCDSRFADHSRLERHMATHNKAFLCTYCNQSYSSNSVLSRHQRRHTGEKPYQCDHCEEKFIDKAAQQWHTAKIHSTQDQHHLCPVCGKSFFSAYILKAHLDRHAGKQNISCKKCGEKFYDSSSLKTHCIQKHDDEPLICDECGAKFMTGKGLKQHKMSHAGLKPYQCDVCDARFLSKWVLTNHMRSHTGERPYQCPHCDKAFKAKKHVDTHVKRIHSEDYVIKTPFRCLYCHKAYPRKGILDGHIRQVHTGERPFQCEHCNKGFALNTTLRLHLKSHGINVSVRTPRLPRSKREQFSSSVTQNERHSS</sequence>
<keyword evidence="12" id="KW-1185">Reference proteome</keyword>
<dbReference type="InterPro" id="IPR050589">
    <property type="entry name" value="Ikaros_C2H2-ZF"/>
</dbReference>
<evidence type="ECO:0000313" key="12">
    <source>
        <dbReference type="Proteomes" id="UP000198287"/>
    </source>
</evidence>
<dbReference type="InterPro" id="IPR013087">
    <property type="entry name" value="Znf_C2H2_type"/>
</dbReference>
<dbReference type="AlphaFoldDB" id="A0A226EQX1"/>
<keyword evidence="2" id="KW-0479">Metal-binding</keyword>
<feature type="domain" description="C2H2-type" evidence="10">
    <location>
        <begin position="623"/>
        <end position="650"/>
    </location>
</feature>
<dbReference type="GO" id="GO:0006357">
    <property type="term" value="P:regulation of transcription by RNA polymerase II"/>
    <property type="evidence" value="ECO:0007669"/>
    <property type="project" value="TreeGrafter"/>
</dbReference>
<dbReference type="GO" id="GO:0003700">
    <property type="term" value="F:DNA-binding transcription factor activity"/>
    <property type="evidence" value="ECO:0007669"/>
    <property type="project" value="TreeGrafter"/>
</dbReference>
<evidence type="ECO:0000256" key="6">
    <source>
        <dbReference type="ARBA" id="ARBA00023125"/>
    </source>
</evidence>
<dbReference type="PANTHER" id="PTHR24404">
    <property type="entry name" value="ZINC FINGER PROTEIN"/>
    <property type="match status" value="1"/>
</dbReference>
<dbReference type="GO" id="GO:0000978">
    <property type="term" value="F:RNA polymerase II cis-regulatory region sequence-specific DNA binding"/>
    <property type="evidence" value="ECO:0007669"/>
    <property type="project" value="TreeGrafter"/>
</dbReference>
<feature type="domain" description="C2H2-type" evidence="10">
    <location>
        <begin position="481"/>
        <end position="508"/>
    </location>
</feature>
<feature type="domain" description="C2H2-type" evidence="10">
    <location>
        <begin position="651"/>
        <end position="679"/>
    </location>
</feature>
<dbReference type="EMBL" id="LNIX01000002">
    <property type="protein sequence ID" value="OXA59444.1"/>
    <property type="molecule type" value="Genomic_DNA"/>
</dbReference>
<feature type="domain" description="C2H2-type" evidence="10">
    <location>
        <begin position="455"/>
        <end position="477"/>
    </location>
</feature>
<evidence type="ECO:0000256" key="2">
    <source>
        <dbReference type="ARBA" id="ARBA00022723"/>
    </source>
</evidence>
<dbReference type="Pfam" id="PF00096">
    <property type="entry name" value="zf-C2H2"/>
    <property type="match status" value="5"/>
</dbReference>
<comment type="subcellular location">
    <subcellularLocation>
        <location evidence="1">Nucleus</location>
    </subcellularLocation>
</comment>
<evidence type="ECO:0000313" key="11">
    <source>
        <dbReference type="EMBL" id="OXA59444.1"/>
    </source>
</evidence>
<keyword evidence="5" id="KW-0862">Zinc</keyword>
<name>A0A226EQX1_FOLCA</name>
<dbReference type="OMA" id="ESEHETC"/>
<evidence type="ECO:0000256" key="3">
    <source>
        <dbReference type="ARBA" id="ARBA00022737"/>
    </source>
</evidence>
<feature type="domain" description="C2H2-type" evidence="10">
    <location>
        <begin position="595"/>
        <end position="622"/>
    </location>
</feature>
<feature type="domain" description="C2H2-type" evidence="10">
    <location>
        <begin position="567"/>
        <end position="595"/>
    </location>
</feature>
<dbReference type="SMART" id="SM00355">
    <property type="entry name" value="ZnF_C2H2"/>
    <property type="match status" value="13"/>
</dbReference>
<comment type="caution">
    <text evidence="11">The sequence shown here is derived from an EMBL/GenBank/DDBJ whole genome shotgun (WGS) entry which is preliminary data.</text>
</comment>
<dbReference type="FunFam" id="3.30.160.60:FF:000671">
    <property type="entry name" value="Zinc finger protein 26"/>
    <property type="match status" value="1"/>
</dbReference>
<evidence type="ECO:0000256" key="5">
    <source>
        <dbReference type="ARBA" id="ARBA00022833"/>
    </source>
</evidence>
<evidence type="ECO:0000256" key="9">
    <source>
        <dbReference type="SAM" id="MobiDB-lite"/>
    </source>
</evidence>